<reference evidence="6 8" key="1">
    <citation type="submission" date="2015-09" db="EMBL/GenBank/DDBJ databases">
        <title>Identification and resolution of microdiversity through metagenomic sequencing of parallel consortia.</title>
        <authorList>
            <person name="Nelson W.C."/>
            <person name="Romine M.F."/>
            <person name="Lindemann S.R."/>
        </authorList>
    </citation>
    <scope>NUCLEOTIDE SEQUENCE [LARGE SCALE GENOMIC DNA]</scope>
    <source>
        <strain evidence="6">HL-109</strain>
    </source>
</reference>
<dbReference type="AlphaFoldDB" id="A0A0P8BRN7"/>
<evidence type="ECO:0000256" key="3">
    <source>
        <dbReference type="RuleBase" id="RU003719"/>
    </source>
</evidence>
<evidence type="ECO:0000313" key="8">
    <source>
        <dbReference type="Proteomes" id="UP000050497"/>
    </source>
</evidence>
<keyword evidence="2" id="KW-0520">NAD</keyword>
<evidence type="ECO:0000313" key="6">
    <source>
        <dbReference type="EMBL" id="KPQ12260.1"/>
    </source>
</evidence>
<evidence type="ECO:0000259" key="4">
    <source>
        <dbReference type="Pfam" id="PF00389"/>
    </source>
</evidence>
<evidence type="ECO:0000256" key="1">
    <source>
        <dbReference type="ARBA" id="ARBA00023002"/>
    </source>
</evidence>
<dbReference type="Gene3D" id="3.40.50.720">
    <property type="entry name" value="NAD(P)-binding Rossmann-like Domain"/>
    <property type="match status" value="2"/>
</dbReference>
<dbReference type="Pfam" id="PF00389">
    <property type="entry name" value="2-Hacid_dh"/>
    <property type="match status" value="1"/>
</dbReference>
<evidence type="ECO:0000313" key="7">
    <source>
        <dbReference type="EMBL" id="SCC78965.1"/>
    </source>
</evidence>
<dbReference type="InterPro" id="IPR006140">
    <property type="entry name" value="D-isomer_DH_NAD-bd"/>
</dbReference>
<dbReference type="EC" id="1.1.1.95" evidence="6"/>
<dbReference type="Proteomes" id="UP000182800">
    <property type="component" value="Unassembled WGS sequence"/>
</dbReference>
<dbReference type="RefSeq" id="WP_074443545.1">
    <property type="nucleotide sequence ID" value="NZ_FMBM01000001.1"/>
</dbReference>
<dbReference type="GO" id="GO:0030267">
    <property type="term" value="F:glyoxylate reductase (NADPH) activity"/>
    <property type="evidence" value="ECO:0007669"/>
    <property type="project" value="TreeGrafter"/>
</dbReference>
<dbReference type="EMBL" id="LJSX01000003">
    <property type="protein sequence ID" value="KPQ12260.1"/>
    <property type="molecule type" value="Genomic_DNA"/>
</dbReference>
<dbReference type="Proteomes" id="UP000050497">
    <property type="component" value="Unassembled WGS sequence"/>
</dbReference>
<feature type="domain" description="D-isomer specific 2-hydroxyacid dehydrogenase catalytic" evidence="4">
    <location>
        <begin position="4"/>
        <end position="302"/>
    </location>
</feature>
<dbReference type="STRING" id="1653334.GA0071312_0592"/>
<name>A0A0P8BRN7_9HYPH</name>
<proteinExistence type="inferred from homology"/>
<keyword evidence="9" id="KW-1185">Reference proteome</keyword>
<comment type="caution">
    <text evidence="6">The sequence shown here is derived from an EMBL/GenBank/DDBJ whole genome shotgun (WGS) entry which is preliminary data.</text>
</comment>
<dbReference type="InterPro" id="IPR036291">
    <property type="entry name" value="NAD(P)-bd_dom_sf"/>
</dbReference>
<dbReference type="InterPro" id="IPR029753">
    <property type="entry name" value="D-isomer_DH_CS"/>
</dbReference>
<feature type="domain" description="D-isomer specific 2-hydroxyacid dehydrogenase NAD-binding" evidence="5">
    <location>
        <begin position="104"/>
        <end position="276"/>
    </location>
</feature>
<dbReference type="SUPFAM" id="SSF52283">
    <property type="entry name" value="Formate/glycerate dehydrogenase catalytic domain-like"/>
    <property type="match status" value="1"/>
</dbReference>
<dbReference type="PATRIC" id="fig|1653334.4.peg.3324"/>
<dbReference type="GO" id="GO:0051287">
    <property type="term" value="F:NAD binding"/>
    <property type="evidence" value="ECO:0007669"/>
    <property type="project" value="InterPro"/>
</dbReference>
<dbReference type="PROSITE" id="PS00670">
    <property type="entry name" value="D_2_HYDROXYACID_DH_2"/>
    <property type="match status" value="1"/>
</dbReference>
<accession>A0A0P8BRN7</accession>
<reference evidence="7 9" key="2">
    <citation type="submission" date="2016-08" db="EMBL/GenBank/DDBJ databases">
        <authorList>
            <person name="Varghese N."/>
            <person name="Submissions Spin"/>
        </authorList>
    </citation>
    <scope>NUCLEOTIDE SEQUENCE [LARGE SCALE GENOMIC DNA]</scope>
    <source>
        <strain evidence="7 9">HL-109</strain>
    </source>
</reference>
<dbReference type="InterPro" id="IPR050223">
    <property type="entry name" value="D-isomer_2-hydroxyacid_DH"/>
</dbReference>
<dbReference type="PANTHER" id="PTHR10996">
    <property type="entry name" value="2-HYDROXYACID DEHYDROGENASE-RELATED"/>
    <property type="match status" value="1"/>
</dbReference>
<dbReference type="Pfam" id="PF02826">
    <property type="entry name" value="2-Hacid_dh_C"/>
    <property type="match status" value="1"/>
</dbReference>
<evidence type="ECO:0000259" key="5">
    <source>
        <dbReference type="Pfam" id="PF02826"/>
    </source>
</evidence>
<dbReference type="PANTHER" id="PTHR10996:SF178">
    <property type="entry name" value="2-HYDROXYACID DEHYDROGENASE YGL185C-RELATED"/>
    <property type="match status" value="1"/>
</dbReference>
<organism evidence="6 8">
    <name type="scientific">Saliniramus fredricksonii</name>
    <dbReference type="NCBI Taxonomy" id="1653334"/>
    <lineage>
        <taxon>Bacteria</taxon>
        <taxon>Pseudomonadati</taxon>
        <taxon>Pseudomonadota</taxon>
        <taxon>Alphaproteobacteria</taxon>
        <taxon>Hyphomicrobiales</taxon>
        <taxon>Salinarimonadaceae</taxon>
        <taxon>Saliniramus</taxon>
    </lineage>
</organism>
<comment type="similarity">
    <text evidence="3">Belongs to the D-isomer specific 2-hydroxyacid dehydrogenase family.</text>
</comment>
<dbReference type="SUPFAM" id="SSF51735">
    <property type="entry name" value="NAD(P)-binding Rossmann-fold domains"/>
    <property type="match status" value="1"/>
</dbReference>
<dbReference type="GO" id="GO:0005829">
    <property type="term" value="C:cytosol"/>
    <property type="evidence" value="ECO:0007669"/>
    <property type="project" value="TreeGrafter"/>
</dbReference>
<dbReference type="GO" id="GO:0004617">
    <property type="term" value="F:phosphoglycerate dehydrogenase activity"/>
    <property type="evidence" value="ECO:0007669"/>
    <property type="project" value="UniProtKB-EC"/>
</dbReference>
<dbReference type="GO" id="GO:0016618">
    <property type="term" value="F:hydroxypyruvate reductase [NAD(P)H] activity"/>
    <property type="evidence" value="ECO:0007669"/>
    <property type="project" value="TreeGrafter"/>
</dbReference>
<sequence length="309" mass="32743">MEKIVVCGPIDQSGLDILLPRFEVRVVESNDAHRFATELQTASGAILKYRPLTADHLEHAPGLGIVSRHGVGYDSVDVDALRRRGIRLTITNGANAVAVAEHTVALILATLKGLVGANASVRAGKWHGDLPTISDLAGKRVLVIGAGKIGQGVMQRLSGFACDVGYHDPALVAAPEPEFGSRVSDLPQALAQADIVTLHVPLMPATRYLVDPFACKPGVIIINTARGGLIDEQALTRALESGHVAAVGLDVFEEEPLQGRPSLPDNGRSVLTPHVAALSDTTNRRMAVHAATNIVRFFDGALLEQDIIV</sequence>
<evidence type="ECO:0000256" key="2">
    <source>
        <dbReference type="ARBA" id="ARBA00023027"/>
    </source>
</evidence>
<gene>
    <name evidence="6" type="primary">serA-2</name>
    <name evidence="7" type="ORF">GA0071312_0592</name>
    <name evidence="6" type="ORF">HLUCCO17_03580</name>
</gene>
<evidence type="ECO:0000313" key="9">
    <source>
        <dbReference type="Proteomes" id="UP000182800"/>
    </source>
</evidence>
<dbReference type="InterPro" id="IPR006139">
    <property type="entry name" value="D-isomer_2_OHA_DH_cat_dom"/>
</dbReference>
<dbReference type="EMBL" id="FMBM01000001">
    <property type="protein sequence ID" value="SCC78965.1"/>
    <property type="molecule type" value="Genomic_DNA"/>
</dbReference>
<protein>
    <submittedName>
        <fullName evidence="6">D-3-phosphoglycerate dehydrogenase</fullName>
        <ecNumber evidence="6">1.1.1.95</ecNumber>
    </submittedName>
</protein>
<keyword evidence="1 3" id="KW-0560">Oxidoreductase</keyword>